<name>A0A4R6W4G1_9SPHI</name>
<dbReference type="RefSeq" id="WP_133586656.1">
    <property type="nucleotide sequence ID" value="NZ_SNYV01000019.1"/>
</dbReference>
<reference evidence="6 7" key="1">
    <citation type="submission" date="2019-03" db="EMBL/GenBank/DDBJ databases">
        <title>Genomic Encyclopedia of Archaeal and Bacterial Type Strains, Phase II (KMG-II): from individual species to whole genera.</title>
        <authorList>
            <person name="Goeker M."/>
        </authorList>
    </citation>
    <scope>NUCLEOTIDE SEQUENCE [LARGE SCALE GENOMIC DNA]</scope>
    <source>
        <strain evidence="6 7">DSM 28353</strain>
    </source>
</reference>
<gene>
    <name evidence="6" type="ORF">CLV99_4531</name>
</gene>
<protein>
    <submittedName>
        <fullName evidence="6">RNA polymerase sigma-70 factor (ECF subfamily)</fullName>
    </submittedName>
</protein>
<dbReference type="InterPro" id="IPR039425">
    <property type="entry name" value="RNA_pol_sigma-70-like"/>
</dbReference>
<evidence type="ECO:0000256" key="4">
    <source>
        <dbReference type="ARBA" id="ARBA00023163"/>
    </source>
</evidence>
<dbReference type="CDD" id="cd06171">
    <property type="entry name" value="Sigma70_r4"/>
    <property type="match status" value="1"/>
</dbReference>
<dbReference type="InterPro" id="IPR013324">
    <property type="entry name" value="RNA_pol_sigma_r3/r4-like"/>
</dbReference>
<sequence length="195" mass="23057">MNRDIQEQQLWGALCAGDQDALQKLYVSYYNGLLQYGLKYSDDRDTLKDSINSTFLYIWENRAGLSYANHVGSYIFKSYQRQLLKDLNKNKVLEKLSLSGEWDADMDIQDFQFIVQQEESRRMSLLKNAILKLPKRQRELIRMRYYEELSYDEIAKQTQLTKRAIYNQIHTAISTLKEDSSLLNLKQLLSLLIFF</sequence>
<accession>A0A4R6W4G1</accession>
<dbReference type="AlphaFoldDB" id="A0A4R6W4G1"/>
<dbReference type="EMBL" id="SNYV01000019">
    <property type="protein sequence ID" value="TDQ73477.1"/>
    <property type="molecule type" value="Genomic_DNA"/>
</dbReference>
<proteinExistence type="inferred from homology"/>
<dbReference type="Gene3D" id="1.10.1740.10">
    <property type="match status" value="1"/>
</dbReference>
<keyword evidence="2" id="KW-0805">Transcription regulation</keyword>
<evidence type="ECO:0000259" key="5">
    <source>
        <dbReference type="Pfam" id="PF08281"/>
    </source>
</evidence>
<dbReference type="Proteomes" id="UP000295292">
    <property type="component" value="Unassembled WGS sequence"/>
</dbReference>
<dbReference type="GO" id="GO:0016987">
    <property type="term" value="F:sigma factor activity"/>
    <property type="evidence" value="ECO:0007669"/>
    <property type="project" value="UniProtKB-KW"/>
</dbReference>
<dbReference type="SUPFAM" id="SSF88946">
    <property type="entry name" value="Sigma2 domain of RNA polymerase sigma factors"/>
    <property type="match status" value="1"/>
</dbReference>
<dbReference type="OrthoDB" id="9150024at2"/>
<dbReference type="InterPro" id="IPR013325">
    <property type="entry name" value="RNA_pol_sigma_r2"/>
</dbReference>
<dbReference type="PANTHER" id="PTHR43133:SF46">
    <property type="entry name" value="RNA POLYMERASE SIGMA-70 FACTOR ECF SUBFAMILY"/>
    <property type="match status" value="1"/>
</dbReference>
<keyword evidence="7" id="KW-1185">Reference proteome</keyword>
<dbReference type="InterPro" id="IPR036388">
    <property type="entry name" value="WH-like_DNA-bd_sf"/>
</dbReference>
<keyword evidence="3" id="KW-0731">Sigma factor</keyword>
<evidence type="ECO:0000313" key="7">
    <source>
        <dbReference type="Proteomes" id="UP000295292"/>
    </source>
</evidence>
<dbReference type="GO" id="GO:0003677">
    <property type="term" value="F:DNA binding"/>
    <property type="evidence" value="ECO:0007669"/>
    <property type="project" value="InterPro"/>
</dbReference>
<dbReference type="InterPro" id="IPR014284">
    <property type="entry name" value="RNA_pol_sigma-70_dom"/>
</dbReference>
<organism evidence="6 7">
    <name type="scientific">Sphingobacterium yanglingense</name>
    <dbReference type="NCBI Taxonomy" id="1437280"/>
    <lineage>
        <taxon>Bacteria</taxon>
        <taxon>Pseudomonadati</taxon>
        <taxon>Bacteroidota</taxon>
        <taxon>Sphingobacteriia</taxon>
        <taxon>Sphingobacteriales</taxon>
        <taxon>Sphingobacteriaceae</taxon>
        <taxon>Sphingobacterium</taxon>
    </lineage>
</organism>
<keyword evidence="4" id="KW-0804">Transcription</keyword>
<dbReference type="Pfam" id="PF08281">
    <property type="entry name" value="Sigma70_r4_2"/>
    <property type="match status" value="1"/>
</dbReference>
<comment type="similarity">
    <text evidence="1">Belongs to the sigma-70 factor family. ECF subfamily.</text>
</comment>
<evidence type="ECO:0000313" key="6">
    <source>
        <dbReference type="EMBL" id="TDQ73477.1"/>
    </source>
</evidence>
<dbReference type="GO" id="GO:0006352">
    <property type="term" value="P:DNA-templated transcription initiation"/>
    <property type="evidence" value="ECO:0007669"/>
    <property type="project" value="InterPro"/>
</dbReference>
<dbReference type="SUPFAM" id="SSF88659">
    <property type="entry name" value="Sigma3 and sigma4 domains of RNA polymerase sigma factors"/>
    <property type="match status" value="1"/>
</dbReference>
<dbReference type="PANTHER" id="PTHR43133">
    <property type="entry name" value="RNA POLYMERASE ECF-TYPE SIGMA FACTO"/>
    <property type="match status" value="1"/>
</dbReference>
<feature type="domain" description="RNA polymerase sigma factor 70 region 4 type 2" evidence="5">
    <location>
        <begin position="126"/>
        <end position="173"/>
    </location>
</feature>
<dbReference type="Gene3D" id="1.10.10.10">
    <property type="entry name" value="Winged helix-like DNA-binding domain superfamily/Winged helix DNA-binding domain"/>
    <property type="match status" value="1"/>
</dbReference>
<comment type="caution">
    <text evidence="6">The sequence shown here is derived from an EMBL/GenBank/DDBJ whole genome shotgun (WGS) entry which is preliminary data.</text>
</comment>
<evidence type="ECO:0000256" key="2">
    <source>
        <dbReference type="ARBA" id="ARBA00023015"/>
    </source>
</evidence>
<dbReference type="NCBIfam" id="TIGR02937">
    <property type="entry name" value="sigma70-ECF"/>
    <property type="match status" value="1"/>
</dbReference>
<dbReference type="InterPro" id="IPR013249">
    <property type="entry name" value="RNA_pol_sigma70_r4_t2"/>
</dbReference>
<evidence type="ECO:0000256" key="3">
    <source>
        <dbReference type="ARBA" id="ARBA00023082"/>
    </source>
</evidence>
<evidence type="ECO:0000256" key="1">
    <source>
        <dbReference type="ARBA" id="ARBA00010641"/>
    </source>
</evidence>